<dbReference type="EMBL" id="JAPDDS010000002">
    <property type="protein sequence ID" value="MCW1883789.1"/>
    <property type="molecule type" value="Genomic_DNA"/>
</dbReference>
<comment type="caution">
    <text evidence="1">The sequence shown here is derived from an EMBL/GenBank/DDBJ whole genome shotgun (WGS) entry which is preliminary data.</text>
</comment>
<keyword evidence="2" id="KW-1185">Reference proteome</keyword>
<evidence type="ECO:0000313" key="2">
    <source>
        <dbReference type="Proteomes" id="UP001207930"/>
    </source>
</evidence>
<proteinExistence type="predicted"/>
<name>A0ABT3FKS6_9BACT</name>
<dbReference type="InterPro" id="IPR027417">
    <property type="entry name" value="P-loop_NTPase"/>
</dbReference>
<gene>
    <name evidence="1" type="ORF">OKA04_03555</name>
</gene>
<protein>
    <recommendedName>
        <fullName evidence="3">NACHT domain-containing protein</fullName>
    </recommendedName>
</protein>
<dbReference type="Proteomes" id="UP001207930">
    <property type="component" value="Unassembled WGS sequence"/>
</dbReference>
<dbReference type="RefSeq" id="WP_264499751.1">
    <property type="nucleotide sequence ID" value="NZ_JAPDDS010000002.1"/>
</dbReference>
<accession>A0ABT3FKS6</accession>
<evidence type="ECO:0008006" key="3">
    <source>
        <dbReference type="Google" id="ProtNLM"/>
    </source>
</evidence>
<dbReference type="SUPFAM" id="SSF52540">
    <property type="entry name" value="P-loop containing nucleoside triphosphate hydrolases"/>
    <property type="match status" value="1"/>
</dbReference>
<organism evidence="1 2">
    <name type="scientific">Luteolibacter flavescens</name>
    <dbReference type="NCBI Taxonomy" id="1859460"/>
    <lineage>
        <taxon>Bacteria</taxon>
        <taxon>Pseudomonadati</taxon>
        <taxon>Verrucomicrobiota</taxon>
        <taxon>Verrucomicrobiia</taxon>
        <taxon>Verrucomicrobiales</taxon>
        <taxon>Verrucomicrobiaceae</taxon>
        <taxon>Luteolibacter</taxon>
    </lineage>
</organism>
<evidence type="ECO:0000313" key="1">
    <source>
        <dbReference type="EMBL" id="MCW1883789.1"/>
    </source>
</evidence>
<sequence length="1287" mass="146385">MPWTRFWSPRKDRVHGTSSQFFEDPHGLFGKNLHPQAVTISQIAPETGLLVLCGEPGLGKTTELELLRDGLMASSGPKDRLIFLKARDFESIADFQSHLEGHPFWPDWLSDGDRLTILLDGLDEGLILMPAFVTRLKPFLESKPTDRLRLILSCRSFEWPEAEGNQLASLWKREENTGFIFELEPLRREDARLAAEQKGHDGDKFIEAVHRADVASLASRPITLFLLLAEFHGEEFHTVSRRQLYKNGCRRLCEESNPERARLLRRFCSTDEKLDASGKLACGLLLGGKNAIWHPSTRSPEPSGNICGAADLIRSGLLLDNSVDHSLATGLFTALGGDCFGFTHQTFAECLAAQSLSKLPLSQLRNLLCATDPADGAEYVIPQLVELAAWVAGDHSGFFAHLVEIDLGVLLRSGVAYADPEQKAKLVERIFDLAGRNQFFDESGYWRFWSDLDHPGLPGQLINILTAPFGHSTVRRIAVDIAEACRRSEMVPTLLKILESEEGDQYFRRSVADALCSSMPDDRLAELESLVRGEVGSDPDQSILGHALQRLVPAHLSVTDVLRFIGKTKDPNHFGSYWRALEELPKHIMDHDVLPGLRAIQAWRGGFSSTSFRRKLCMAFLLWGLSRIDEPAICEELVKLWTDKASNFREFFRTGAKDDDDFAKMEDESRLKWVAAIINSPSPELDDRIDHLTWETYRLIKQDDFCWVLDNLLSSGAEAAPRWAEAVQRMIWDEKVRIASWDEFITAYRCSPQLQDRMKWIEEVSIDTPSRRSEKAGWLWRERRFERIQNRRPQVRPKLEIENAIAKISGGESWAFINLCWALSLDETGRSRGFSHHEIVNYPGWSIISDQEKEFVSIAARRFLMERSDGWEEMGCRTNYFDPGVVAIWMLRGDIESDDALCKAVETKWIEAILGIWDSSSEHAKELFALAYRINPVRAINGWIREVRRACERDGHPFAIRRAQDCFDEILAKELINLFIGLKHSRTVSMAIYELREFDETLSGELAAYLLSRALRARRPDHSMVEELIIAGIGTNSRSLWRSAYQVLSSQPELGKRVILSVADGVELRNKNVTENLTEDEIADFYLLLCRLFPHSEDPAERSGEITPRRAVTHLRSGILDSLAGRSNRAACSQLRRLAVALPDQATWLLRRCQQTLSSFRRNEWQPPLLSNLAAVLLDDRMRFVRDSGDLMNLVLESLDALQRHLKGTTLPAVEDLWQWESGGLRRANFRHKDEEAVSDYIARWLRDRIGQQSRVVVNREVQPRRGLRTDILVEAWSLVPEKPSEK</sequence>
<reference evidence="1 2" key="1">
    <citation type="submission" date="2022-10" db="EMBL/GenBank/DDBJ databases">
        <title>Luteolibacter flavescens strain MCCC 1K03193, whole genome shotgun sequencing project.</title>
        <authorList>
            <person name="Zhao G."/>
            <person name="Shen L."/>
        </authorList>
    </citation>
    <scope>NUCLEOTIDE SEQUENCE [LARGE SCALE GENOMIC DNA]</scope>
    <source>
        <strain evidence="1 2">MCCC 1K03193</strain>
    </source>
</reference>